<dbReference type="SUPFAM" id="SSF63418">
    <property type="entry name" value="MurE/MurF N-terminal domain"/>
    <property type="match status" value="1"/>
</dbReference>
<dbReference type="SUPFAM" id="SSF53244">
    <property type="entry name" value="MurD-like peptide ligases, peptide-binding domain"/>
    <property type="match status" value="1"/>
</dbReference>
<feature type="domain" description="Mur ligase C-terminal" evidence="13">
    <location>
        <begin position="311"/>
        <end position="430"/>
    </location>
</feature>
<comment type="subcellular location">
    <subcellularLocation>
        <location evidence="10 11">Cytoplasm</location>
    </subcellularLocation>
</comment>
<keyword evidence="1 10" id="KW-0963">Cytoplasm</keyword>
<keyword evidence="16" id="KW-1185">Reference proteome</keyword>
<protein>
    <recommendedName>
        <fullName evidence="10 11">UDP-N-acetylmuramoyl-tripeptide--D-alanyl-D-alanine ligase</fullName>
        <ecNumber evidence="10 11">6.3.2.10</ecNumber>
    </recommendedName>
    <alternativeName>
        <fullName evidence="10">D-alanyl-D-alanine-adding enzyme</fullName>
    </alternativeName>
</protein>
<keyword evidence="2 10" id="KW-0436">Ligase</keyword>
<dbReference type="GO" id="GO:0005737">
    <property type="term" value="C:cytoplasm"/>
    <property type="evidence" value="ECO:0007669"/>
    <property type="project" value="UniProtKB-SubCell"/>
</dbReference>
<dbReference type="GO" id="GO:0051301">
    <property type="term" value="P:cell division"/>
    <property type="evidence" value="ECO:0007669"/>
    <property type="project" value="UniProtKB-KW"/>
</dbReference>
<keyword evidence="4 10" id="KW-0547">Nucleotide-binding</keyword>
<proteinExistence type="inferred from homology"/>
<dbReference type="EMBL" id="QFXC01000013">
    <property type="protein sequence ID" value="RDH81332.1"/>
    <property type="molecule type" value="Genomic_DNA"/>
</dbReference>
<comment type="similarity">
    <text evidence="10">Belongs to the MurCDEF family. MurF subfamily.</text>
</comment>
<keyword evidence="9 10" id="KW-0961">Cell wall biogenesis/degradation</keyword>
<evidence type="ECO:0000256" key="2">
    <source>
        <dbReference type="ARBA" id="ARBA00022598"/>
    </source>
</evidence>
<evidence type="ECO:0000259" key="13">
    <source>
        <dbReference type="Pfam" id="PF02875"/>
    </source>
</evidence>
<comment type="pathway">
    <text evidence="10 11">Cell wall biogenesis; peptidoglycan biosynthesis.</text>
</comment>
<keyword evidence="6 10" id="KW-0133">Cell shape</keyword>
<evidence type="ECO:0000256" key="6">
    <source>
        <dbReference type="ARBA" id="ARBA00022960"/>
    </source>
</evidence>
<evidence type="ECO:0000256" key="5">
    <source>
        <dbReference type="ARBA" id="ARBA00022840"/>
    </source>
</evidence>
<feature type="binding site" evidence="10">
    <location>
        <begin position="105"/>
        <end position="111"/>
    </location>
    <ligand>
        <name>ATP</name>
        <dbReference type="ChEBI" id="CHEBI:30616"/>
    </ligand>
</feature>
<dbReference type="InterPro" id="IPR013221">
    <property type="entry name" value="Mur_ligase_cen"/>
</dbReference>
<dbReference type="InterPro" id="IPR036615">
    <property type="entry name" value="Mur_ligase_C_dom_sf"/>
</dbReference>
<name>A0A370D8U9_9GAMM</name>
<evidence type="ECO:0000256" key="8">
    <source>
        <dbReference type="ARBA" id="ARBA00023306"/>
    </source>
</evidence>
<organism evidence="15 16">
    <name type="scientific">endosymbiont of Galathealinum brachiosum</name>
    <dbReference type="NCBI Taxonomy" id="2200906"/>
    <lineage>
        <taxon>Bacteria</taxon>
        <taxon>Pseudomonadati</taxon>
        <taxon>Pseudomonadota</taxon>
        <taxon>Gammaproteobacteria</taxon>
        <taxon>sulfur-oxidizing symbionts</taxon>
    </lineage>
</organism>
<dbReference type="GO" id="GO:0005524">
    <property type="term" value="F:ATP binding"/>
    <property type="evidence" value="ECO:0007669"/>
    <property type="project" value="UniProtKB-UniRule"/>
</dbReference>
<dbReference type="InterPro" id="IPR004101">
    <property type="entry name" value="Mur_ligase_C"/>
</dbReference>
<dbReference type="GO" id="GO:0009252">
    <property type="term" value="P:peptidoglycan biosynthetic process"/>
    <property type="evidence" value="ECO:0007669"/>
    <property type="project" value="UniProtKB-UniRule"/>
</dbReference>
<evidence type="ECO:0000256" key="7">
    <source>
        <dbReference type="ARBA" id="ARBA00022984"/>
    </source>
</evidence>
<evidence type="ECO:0000256" key="10">
    <source>
        <dbReference type="HAMAP-Rule" id="MF_02019"/>
    </source>
</evidence>
<evidence type="ECO:0000259" key="12">
    <source>
        <dbReference type="Pfam" id="PF01225"/>
    </source>
</evidence>
<dbReference type="Gene3D" id="3.40.1190.10">
    <property type="entry name" value="Mur-like, catalytic domain"/>
    <property type="match status" value="1"/>
</dbReference>
<dbReference type="PANTHER" id="PTHR43024">
    <property type="entry name" value="UDP-N-ACETYLMURAMOYL-TRIPEPTIDE--D-ALANYL-D-ALANINE LIGASE"/>
    <property type="match status" value="1"/>
</dbReference>
<evidence type="ECO:0000256" key="3">
    <source>
        <dbReference type="ARBA" id="ARBA00022618"/>
    </source>
</evidence>
<dbReference type="Gene3D" id="3.40.1390.10">
    <property type="entry name" value="MurE/MurF, N-terminal domain"/>
    <property type="match status" value="1"/>
</dbReference>
<dbReference type="InterPro" id="IPR000713">
    <property type="entry name" value="Mur_ligase_N"/>
</dbReference>
<accession>A0A370D8U9</accession>
<dbReference type="Pfam" id="PF08245">
    <property type="entry name" value="Mur_ligase_M"/>
    <property type="match status" value="1"/>
</dbReference>
<dbReference type="InterPro" id="IPR051046">
    <property type="entry name" value="MurCDEF_CellWall_CoF430Synth"/>
</dbReference>
<dbReference type="InterPro" id="IPR035911">
    <property type="entry name" value="MurE/MurF_N"/>
</dbReference>
<reference evidence="15 16" key="1">
    <citation type="journal article" date="2018" name="ISME J.">
        <title>Endosymbiont genomes yield clues of tubeworm success.</title>
        <authorList>
            <person name="Li Y."/>
            <person name="Liles M.R."/>
            <person name="Halanych K.M."/>
        </authorList>
    </citation>
    <scope>NUCLEOTIDE SEQUENCE [LARGE SCALE GENOMIC DNA]</scope>
    <source>
        <strain evidence="15">A1464</strain>
    </source>
</reference>
<feature type="domain" description="Mur ligase central" evidence="14">
    <location>
        <begin position="103"/>
        <end position="289"/>
    </location>
</feature>
<dbReference type="InterPro" id="IPR005863">
    <property type="entry name" value="UDP-N-AcMur_synth"/>
</dbReference>
<dbReference type="HAMAP" id="MF_02019">
    <property type="entry name" value="MurF"/>
    <property type="match status" value="1"/>
</dbReference>
<dbReference type="AlphaFoldDB" id="A0A370D8U9"/>
<comment type="function">
    <text evidence="10 11">Involved in cell wall formation. Catalyzes the final step in the synthesis of UDP-N-acetylmuramoyl-pentapeptide, the precursor of murein.</text>
</comment>
<evidence type="ECO:0000259" key="14">
    <source>
        <dbReference type="Pfam" id="PF08245"/>
    </source>
</evidence>
<sequence>MMALERATKILNGIMTGENVNFSSVSTDTRSLQAGDLYIALHGELFDGHDYIVQAQQAGAVAAIVHKDVETSLPVIKVEDTRKALGGLAAAWRQSFGGKVVAITGSNGKTTVKEMVSAIVAKQGEVLATRGNFNNDIGLPLTLLRMEQEDFAVIEMGANHLGEISNLTSITQPDVALINNAGQAHLEGFGSLKGVAQAKGEIYQGLADDGIAIINCDDGFADYWRELSVNKKIMGFSMQDKTAEVYGEWQQTGTGGNLSVQLSGKELNISLKVYGLHNAMNALAAITVAKALDIKHEFITQALNEFSAVKGRLNFHRVGKTLTVIDDTYNANPASLSAGIEVLCELPGKHWLVLGDMGELGDDERRIHFDAGLKARTAGVTRLLTVGEASRHAVDAFGDNAENFNSKDELVSFIQKHQTEELGILVKGSRFMHMEQIVDLLIKGST</sequence>
<evidence type="ECO:0000313" key="15">
    <source>
        <dbReference type="EMBL" id="RDH81332.1"/>
    </source>
</evidence>
<feature type="domain" description="Mur ligase N-terminal catalytic" evidence="12">
    <location>
        <begin position="23"/>
        <end position="92"/>
    </location>
</feature>
<dbReference type="GO" id="GO:0008766">
    <property type="term" value="F:UDP-N-acetylmuramoylalanyl-D-glutamyl-2,6-diaminopimelate-D-alanyl-D-alanine ligase activity"/>
    <property type="evidence" value="ECO:0007669"/>
    <property type="project" value="RHEA"/>
</dbReference>
<evidence type="ECO:0000313" key="16">
    <source>
        <dbReference type="Proteomes" id="UP000254266"/>
    </source>
</evidence>
<dbReference type="NCBIfam" id="TIGR01143">
    <property type="entry name" value="murF"/>
    <property type="match status" value="1"/>
</dbReference>
<evidence type="ECO:0000256" key="4">
    <source>
        <dbReference type="ARBA" id="ARBA00022741"/>
    </source>
</evidence>
<dbReference type="Gene3D" id="3.90.190.20">
    <property type="entry name" value="Mur ligase, C-terminal domain"/>
    <property type="match status" value="1"/>
</dbReference>
<dbReference type="SUPFAM" id="SSF53623">
    <property type="entry name" value="MurD-like peptide ligases, catalytic domain"/>
    <property type="match status" value="1"/>
</dbReference>
<evidence type="ECO:0000256" key="11">
    <source>
        <dbReference type="RuleBase" id="RU004136"/>
    </source>
</evidence>
<comment type="caution">
    <text evidence="15">The sequence shown here is derived from an EMBL/GenBank/DDBJ whole genome shotgun (WGS) entry which is preliminary data.</text>
</comment>
<dbReference type="GO" id="GO:0071555">
    <property type="term" value="P:cell wall organization"/>
    <property type="evidence" value="ECO:0007669"/>
    <property type="project" value="UniProtKB-KW"/>
</dbReference>
<dbReference type="Pfam" id="PF01225">
    <property type="entry name" value="Mur_ligase"/>
    <property type="match status" value="1"/>
</dbReference>
<evidence type="ECO:0000256" key="9">
    <source>
        <dbReference type="ARBA" id="ARBA00023316"/>
    </source>
</evidence>
<dbReference type="Proteomes" id="UP000254266">
    <property type="component" value="Unassembled WGS sequence"/>
</dbReference>
<dbReference type="GO" id="GO:0008360">
    <property type="term" value="P:regulation of cell shape"/>
    <property type="evidence" value="ECO:0007669"/>
    <property type="project" value="UniProtKB-KW"/>
</dbReference>
<dbReference type="EC" id="6.3.2.10" evidence="10 11"/>
<dbReference type="PANTHER" id="PTHR43024:SF1">
    <property type="entry name" value="UDP-N-ACETYLMURAMOYL-TRIPEPTIDE--D-ALANYL-D-ALANINE LIGASE"/>
    <property type="match status" value="1"/>
</dbReference>
<gene>
    <name evidence="10" type="primary">murF</name>
    <name evidence="15" type="ORF">DIZ80_14655</name>
</gene>
<comment type="catalytic activity">
    <reaction evidence="10 11">
        <text>D-alanyl-D-alanine + UDP-N-acetyl-alpha-D-muramoyl-L-alanyl-gamma-D-glutamyl-meso-2,6-diaminopimelate + ATP = UDP-N-acetyl-alpha-D-muramoyl-L-alanyl-gamma-D-glutamyl-meso-2,6-diaminopimeloyl-D-alanyl-D-alanine + ADP + phosphate + H(+)</text>
        <dbReference type="Rhea" id="RHEA:28374"/>
        <dbReference type="ChEBI" id="CHEBI:15378"/>
        <dbReference type="ChEBI" id="CHEBI:30616"/>
        <dbReference type="ChEBI" id="CHEBI:43474"/>
        <dbReference type="ChEBI" id="CHEBI:57822"/>
        <dbReference type="ChEBI" id="CHEBI:61386"/>
        <dbReference type="ChEBI" id="CHEBI:83905"/>
        <dbReference type="ChEBI" id="CHEBI:456216"/>
        <dbReference type="EC" id="6.3.2.10"/>
    </reaction>
</comment>
<keyword evidence="8 10" id="KW-0131">Cell cycle</keyword>
<keyword evidence="5 10" id="KW-0067">ATP-binding</keyword>
<keyword evidence="3 10" id="KW-0132">Cell division</keyword>
<evidence type="ECO:0000256" key="1">
    <source>
        <dbReference type="ARBA" id="ARBA00022490"/>
    </source>
</evidence>
<dbReference type="GO" id="GO:0047480">
    <property type="term" value="F:UDP-N-acetylmuramoyl-tripeptide-D-alanyl-D-alanine ligase activity"/>
    <property type="evidence" value="ECO:0007669"/>
    <property type="project" value="UniProtKB-UniRule"/>
</dbReference>
<keyword evidence="7 10" id="KW-0573">Peptidoglycan synthesis</keyword>
<dbReference type="InterPro" id="IPR036565">
    <property type="entry name" value="Mur-like_cat_sf"/>
</dbReference>
<dbReference type="UniPathway" id="UPA00219"/>
<dbReference type="Pfam" id="PF02875">
    <property type="entry name" value="Mur_ligase_C"/>
    <property type="match status" value="1"/>
</dbReference>